<evidence type="ECO:0000313" key="3">
    <source>
        <dbReference type="EMBL" id="EYB86001.1"/>
    </source>
</evidence>
<dbReference type="AlphaFoldDB" id="A0A016S6C4"/>
<proteinExistence type="predicted"/>
<dbReference type="Proteomes" id="UP000024635">
    <property type="component" value="Unassembled WGS sequence"/>
</dbReference>
<gene>
    <name evidence="3" type="primary">Acey_s0287.g1460</name>
    <name evidence="3" type="ORF">Y032_0287g1460</name>
</gene>
<evidence type="ECO:0000313" key="4">
    <source>
        <dbReference type="Proteomes" id="UP000024635"/>
    </source>
</evidence>
<name>A0A016S6C4_9BILA</name>
<feature type="compositionally biased region" description="Low complexity" evidence="2">
    <location>
        <begin position="152"/>
        <end position="173"/>
    </location>
</feature>
<comment type="caution">
    <text evidence="3">The sequence shown here is derived from an EMBL/GenBank/DDBJ whole genome shotgun (WGS) entry which is preliminary data.</text>
</comment>
<evidence type="ECO:0000256" key="2">
    <source>
        <dbReference type="SAM" id="MobiDB-lite"/>
    </source>
</evidence>
<dbReference type="EMBL" id="JARK01001623">
    <property type="protein sequence ID" value="EYB86001.1"/>
    <property type="molecule type" value="Genomic_DNA"/>
</dbReference>
<keyword evidence="1" id="KW-0175">Coiled coil</keyword>
<organism evidence="3 4">
    <name type="scientific">Ancylostoma ceylanicum</name>
    <dbReference type="NCBI Taxonomy" id="53326"/>
    <lineage>
        <taxon>Eukaryota</taxon>
        <taxon>Metazoa</taxon>
        <taxon>Ecdysozoa</taxon>
        <taxon>Nematoda</taxon>
        <taxon>Chromadorea</taxon>
        <taxon>Rhabditida</taxon>
        <taxon>Rhabditina</taxon>
        <taxon>Rhabditomorpha</taxon>
        <taxon>Strongyloidea</taxon>
        <taxon>Ancylostomatidae</taxon>
        <taxon>Ancylostomatinae</taxon>
        <taxon>Ancylostoma</taxon>
    </lineage>
</organism>
<keyword evidence="4" id="KW-1185">Reference proteome</keyword>
<feature type="region of interest" description="Disordered" evidence="2">
    <location>
        <begin position="152"/>
        <end position="174"/>
    </location>
</feature>
<evidence type="ECO:0000256" key="1">
    <source>
        <dbReference type="SAM" id="Coils"/>
    </source>
</evidence>
<feature type="coiled-coil region" evidence="1">
    <location>
        <begin position="60"/>
        <end position="90"/>
    </location>
</feature>
<sequence>MLLLPGYCFIHRGHKAMRHIVYVLLIIPLFSLINTVHSTSQLVTDSAEIIAPSNHPVSEVRRERKERRLLRKKKQRMRELREEIRTLTWSLHQPNSGPIIGKTEMKHKQKNRHGRKGVKWRKNLLEKLKVIVRRLDRMERRIIGAKSILSPEFTSNTTTSTDPPSPLTVSTTTDGSINSKIKRIQPAITRSRSGENGTTCVAHKDCRPGHCCHHVVTKETSSSVCVMHGFPENAYCIDGCQCSTQLSCFLPEGNATEAFCKKASSVDVLQGSYLYRKDSTIVDM</sequence>
<accession>A0A016S6C4</accession>
<protein>
    <submittedName>
        <fullName evidence="3">Uncharacterized protein</fullName>
    </submittedName>
</protein>
<reference evidence="4" key="1">
    <citation type="journal article" date="2015" name="Nat. Genet.">
        <title>The genome and transcriptome of the zoonotic hookworm Ancylostoma ceylanicum identify infection-specific gene families.</title>
        <authorList>
            <person name="Schwarz E.M."/>
            <person name="Hu Y."/>
            <person name="Antoshechkin I."/>
            <person name="Miller M.M."/>
            <person name="Sternberg P.W."/>
            <person name="Aroian R.V."/>
        </authorList>
    </citation>
    <scope>NUCLEOTIDE SEQUENCE</scope>
    <source>
        <strain evidence="4">HY135</strain>
    </source>
</reference>
<dbReference type="OrthoDB" id="5863207at2759"/>